<dbReference type="RefSeq" id="WP_048719307.1">
    <property type="nucleotide sequence ID" value="NZ_JADPDV010000078.1"/>
</dbReference>
<dbReference type="NCBIfam" id="TIGR02937">
    <property type="entry name" value="sigma70-ECF"/>
    <property type="match status" value="1"/>
</dbReference>
<dbReference type="InterPro" id="IPR013324">
    <property type="entry name" value="RNA_pol_sigma_r3/r4-like"/>
</dbReference>
<dbReference type="GO" id="GO:0006352">
    <property type="term" value="P:DNA-templated transcription initiation"/>
    <property type="evidence" value="ECO:0007669"/>
    <property type="project" value="InterPro"/>
</dbReference>
<sequence>MNIERETALIQSALSGDSNSLTKLLSEVKDSVFNLSLRMLGNIFDAEDATQEILLKIVMNLGSFKQQSRFSTWVYRIAVNHLITVQRKRSFQEQLTFELMQKDLDQSLPTKESAFSDLEEDELAEELKLSCTNIMLQCLKPEDRCIFILGTMFKMNSQLASGLLQITPETYRKKLSRARKRMGKFLENYCEHAGGKCDCKRRVPFAIKQHRLNPNRLDYSSLKKFDLAEIQQQKENMEFMDNQTLLFEALSHYQSSFDPPKFLSKLLESKQLLELIKEDATYDL</sequence>
<dbReference type="InterPro" id="IPR013325">
    <property type="entry name" value="RNA_pol_sigma_r2"/>
</dbReference>
<proteinExistence type="inferred from homology"/>
<dbReference type="Proteomes" id="UP000288388">
    <property type="component" value="Unassembled WGS sequence"/>
</dbReference>
<dbReference type="PANTHER" id="PTHR43133:SF51">
    <property type="entry name" value="RNA POLYMERASE SIGMA FACTOR"/>
    <property type="match status" value="1"/>
</dbReference>
<dbReference type="EMBL" id="JARPWH010000088">
    <property type="protein sequence ID" value="MDT2404222.1"/>
    <property type="molecule type" value="Genomic_DNA"/>
</dbReference>
<evidence type="ECO:0000313" key="10">
    <source>
        <dbReference type="Proteomes" id="UP001260773"/>
    </source>
</evidence>
<reference evidence="6 11" key="2">
    <citation type="submission" date="2023-03" db="EMBL/GenBank/DDBJ databases">
        <authorList>
            <person name="Shen W."/>
            <person name="Cai J."/>
        </authorList>
    </citation>
    <scope>NUCLEOTIDE SEQUENCE</scope>
    <source>
        <strain evidence="6">P33-2</strain>
        <strain evidence="7 11">Y2</strain>
    </source>
</reference>
<dbReference type="AlphaFoldDB" id="A0A2N8PS51"/>
<evidence type="ECO:0000313" key="9">
    <source>
        <dbReference type="Proteomes" id="UP000288388"/>
    </source>
</evidence>
<comment type="similarity">
    <text evidence="1">Belongs to the sigma-70 factor family. ECF subfamily.</text>
</comment>
<keyword evidence="2" id="KW-0805">Transcription regulation</keyword>
<organism evidence="6 10">
    <name type="scientific">Enterococcus avium</name>
    <name type="common">Streptococcus avium</name>
    <dbReference type="NCBI Taxonomy" id="33945"/>
    <lineage>
        <taxon>Bacteria</taxon>
        <taxon>Bacillati</taxon>
        <taxon>Bacillota</taxon>
        <taxon>Bacilli</taxon>
        <taxon>Lactobacillales</taxon>
        <taxon>Enterococcaceae</taxon>
        <taxon>Enterococcus</taxon>
    </lineage>
</organism>
<evidence type="ECO:0000256" key="4">
    <source>
        <dbReference type="ARBA" id="ARBA00023163"/>
    </source>
</evidence>
<dbReference type="InterPro" id="IPR039425">
    <property type="entry name" value="RNA_pol_sigma-70-like"/>
</dbReference>
<dbReference type="GO" id="GO:0016987">
    <property type="term" value="F:sigma factor activity"/>
    <property type="evidence" value="ECO:0007669"/>
    <property type="project" value="UniProtKB-KW"/>
</dbReference>
<dbReference type="Pfam" id="PF04542">
    <property type="entry name" value="Sigma70_r2"/>
    <property type="match status" value="1"/>
</dbReference>
<dbReference type="Gene3D" id="1.10.1740.10">
    <property type="match status" value="1"/>
</dbReference>
<keyword evidence="3" id="KW-0731">Sigma factor</keyword>
<dbReference type="SUPFAM" id="SSF88946">
    <property type="entry name" value="Sigma2 domain of RNA polymerase sigma factors"/>
    <property type="match status" value="1"/>
</dbReference>
<evidence type="ECO:0000256" key="2">
    <source>
        <dbReference type="ARBA" id="ARBA00023015"/>
    </source>
</evidence>
<dbReference type="Proteomes" id="UP001264335">
    <property type="component" value="Unassembled WGS sequence"/>
</dbReference>
<accession>A0A2N8PS51</accession>
<evidence type="ECO:0000313" key="7">
    <source>
        <dbReference type="EMBL" id="MDT2516589.1"/>
    </source>
</evidence>
<dbReference type="InterPro" id="IPR014284">
    <property type="entry name" value="RNA_pol_sigma-70_dom"/>
</dbReference>
<evidence type="ECO:0000313" key="11">
    <source>
        <dbReference type="Proteomes" id="UP001264335"/>
    </source>
</evidence>
<evidence type="ECO:0000259" key="5">
    <source>
        <dbReference type="Pfam" id="PF04542"/>
    </source>
</evidence>
<dbReference type="Proteomes" id="UP001260773">
    <property type="component" value="Unassembled WGS sequence"/>
</dbReference>
<keyword evidence="4" id="KW-0804">Transcription</keyword>
<evidence type="ECO:0000256" key="3">
    <source>
        <dbReference type="ARBA" id="ARBA00023082"/>
    </source>
</evidence>
<evidence type="ECO:0000313" key="6">
    <source>
        <dbReference type="EMBL" id="MDT2404222.1"/>
    </source>
</evidence>
<name>A0A2N8PS51_ENTAV</name>
<evidence type="ECO:0000313" key="8">
    <source>
        <dbReference type="EMBL" id="RVU93038.1"/>
    </source>
</evidence>
<protein>
    <submittedName>
        <fullName evidence="6">RNA polymerase sigma factor</fullName>
    </submittedName>
</protein>
<reference evidence="8 9" key="1">
    <citation type="submission" date="2018-12" db="EMBL/GenBank/DDBJ databases">
        <title>A novel vanA-carrying plasmid in a clinical isolate of Enterococcus avium.</title>
        <authorList>
            <person name="Bernasconi O.J."/>
            <person name="Luzzaro F."/>
            <person name="Endimiani A."/>
        </authorList>
    </citation>
    <scope>NUCLEOTIDE SEQUENCE [LARGE SCALE GENOMIC DNA]</scope>
    <source>
        <strain evidence="8 9">LC0559/18</strain>
    </source>
</reference>
<dbReference type="InterPro" id="IPR007627">
    <property type="entry name" value="RNA_pol_sigma70_r2"/>
</dbReference>
<dbReference type="EMBL" id="JARPWY010000091">
    <property type="protein sequence ID" value="MDT2516589.1"/>
    <property type="molecule type" value="Genomic_DNA"/>
</dbReference>
<evidence type="ECO:0000256" key="1">
    <source>
        <dbReference type="ARBA" id="ARBA00010641"/>
    </source>
</evidence>
<gene>
    <name evidence="8" type="ORF">EK398_21530</name>
    <name evidence="6" type="ORF">P7D43_17785</name>
    <name evidence="7" type="ORF">P7D79_20420</name>
</gene>
<comment type="caution">
    <text evidence="6">The sequence shown here is derived from an EMBL/GenBank/DDBJ whole genome shotgun (WGS) entry which is preliminary data.</text>
</comment>
<dbReference type="EMBL" id="RYZS01000002">
    <property type="protein sequence ID" value="RVU93038.1"/>
    <property type="molecule type" value="Genomic_DNA"/>
</dbReference>
<dbReference type="SUPFAM" id="SSF88659">
    <property type="entry name" value="Sigma3 and sigma4 domains of RNA polymerase sigma factors"/>
    <property type="match status" value="1"/>
</dbReference>
<dbReference type="PANTHER" id="PTHR43133">
    <property type="entry name" value="RNA POLYMERASE ECF-TYPE SIGMA FACTO"/>
    <property type="match status" value="1"/>
</dbReference>
<feature type="domain" description="RNA polymerase sigma-70 region 2" evidence="5">
    <location>
        <begin position="27"/>
        <end position="90"/>
    </location>
</feature>